<feature type="transmembrane region" description="Helical" evidence="2">
    <location>
        <begin position="261"/>
        <end position="281"/>
    </location>
</feature>
<gene>
    <name evidence="4" type="ORF">F6X51_15980</name>
</gene>
<accession>A0A6N6MSW9</accession>
<name>A0A6N6MSW9_9HYPH</name>
<feature type="compositionally biased region" description="Basic and acidic residues" evidence="1">
    <location>
        <begin position="380"/>
        <end position="390"/>
    </location>
</feature>
<feature type="region of interest" description="Disordered" evidence="1">
    <location>
        <begin position="380"/>
        <end position="408"/>
    </location>
</feature>
<evidence type="ECO:0000256" key="2">
    <source>
        <dbReference type="SAM" id="Phobius"/>
    </source>
</evidence>
<evidence type="ECO:0000259" key="3">
    <source>
        <dbReference type="Pfam" id="PF25607"/>
    </source>
</evidence>
<evidence type="ECO:0000313" key="4">
    <source>
        <dbReference type="EMBL" id="KAB1072517.1"/>
    </source>
</evidence>
<evidence type="ECO:0000256" key="1">
    <source>
        <dbReference type="SAM" id="MobiDB-lite"/>
    </source>
</evidence>
<keyword evidence="5" id="KW-1185">Reference proteome</keyword>
<dbReference type="InterPro" id="IPR057699">
    <property type="entry name" value="DUF7939"/>
</dbReference>
<keyword evidence="2" id="KW-0472">Membrane</keyword>
<dbReference type="InterPro" id="IPR025738">
    <property type="entry name" value="BatD"/>
</dbReference>
<dbReference type="Pfam" id="PF25607">
    <property type="entry name" value="DUF7939"/>
    <property type="match status" value="1"/>
</dbReference>
<protein>
    <submittedName>
        <fullName evidence="4">Protein BatD</fullName>
    </submittedName>
</protein>
<comment type="caution">
    <text evidence="4">The sequence shown here is derived from an EMBL/GenBank/DDBJ whole genome shotgun (WGS) entry which is preliminary data.</text>
</comment>
<keyword evidence="2" id="KW-1133">Transmembrane helix</keyword>
<dbReference type="PANTHER" id="PTHR40940">
    <property type="entry name" value="PROTEIN BATD-RELATED"/>
    <property type="match status" value="1"/>
</dbReference>
<dbReference type="EMBL" id="VZZJ01000013">
    <property type="protein sequence ID" value="KAB1072517.1"/>
    <property type="molecule type" value="Genomic_DNA"/>
</dbReference>
<organism evidence="4 5">
    <name type="scientific">Methylobacterium planeticum</name>
    <dbReference type="NCBI Taxonomy" id="2615211"/>
    <lineage>
        <taxon>Bacteria</taxon>
        <taxon>Pseudomonadati</taxon>
        <taxon>Pseudomonadota</taxon>
        <taxon>Alphaproteobacteria</taxon>
        <taxon>Hyphomicrobiales</taxon>
        <taxon>Methylobacteriaceae</taxon>
        <taxon>Methylobacterium</taxon>
    </lineage>
</organism>
<keyword evidence="2" id="KW-0812">Transmembrane</keyword>
<dbReference type="PANTHER" id="PTHR40940:SF1">
    <property type="entry name" value="PROTEIN BATD"/>
    <property type="match status" value="1"/>
</dbReference>
<evidence type="ECO:0000313" key="5">
    <source>
        <dbReference type="Proteomes" id="UP000441523"/>
    </source>
</evidence>
<feature type="domain" description="DUF7939" evidence="3">
    <location>
        <begin position="302"/>
        <end position="379"/>
    </location>
</feature>
<dbReference type="Proteomes" id="UP000441523">
    <property type="component" value="Unassembled WGS sequence"/>
</dbReference>
<dbReference type="AlphaFoldDB" id="A0A6N6MSW9"/>
<sequence>MVVRTSLDPPGGSVVGQPVRLHVDVLFPGSMPRPPRIRLGDAPGAQILRFETQGLTLREAIDGQPYVGQQFEFVVFPRRGGAIEIPSAEITLLDAAGDPAGSARSAVQRIVATVPPGLDASGPVIAATAVTVSQIWEPDPGQARLAPGGALVRTVRRGASGIPAMGMPDLAFSAPDGVRIYADAPRSEDRINRGAVTGERVDRVTYVFERPDAYVLPAIVQPWWDLAARQARSETLPGVTIAVAAASSEARQRQGRTTARAWVAGSALLGALLLGVLVWRLRGRRIARWRPWRTNRAASGAAALSQLRRVAQRGDPGATYAALATWLGRMPADTRQRIRADRRIAPLIDQLERALFGPDGGWSAEQGHALRNAVIEVHRTVRRPSDHPQRVDLPPLNPPWPRSKAGHS</sequence>
<reference evidence="4 5" key="1">
    <citation type="submission" date="2019-09" db="EMBL/GenBank/DDBJ databases">
        <title>YIM 132548 draft genome.</title>
        <authorList>
            <person name="Jiang L."/>
        </authorList>
    </citation>
    <scope>NUCLEOTIDE SEQUENCE [LARGE SCALE GENOMIC DNA]</scope>
    <source>
        <strain evidence="4 5">YIM 132548</strain>
    </source>
</reference>
<proteinExistence type="predicted"/>